<accession>A0A644Z2F8</accession>
<name>A0A644Z2F8_9ZZZZ</name>
<dbReference type="Gene3D" id="2.60.120.1140">
    <property type="entry name" value="Protein of unknown function DUF192"/>
    <property type="match status" value="1"/>
</dbReference>
<dbReference type="AlphaFoldDB" id="A0A644Z2F8"/>
<evidence type="ECO:0000313" key="1">
    <source>
        <dbReference type="EMBL" id="MPM34201.1"/>
    </source>
</evidence>
<evidence type="ECO:0008006" key="2">
    <source>
        <dbReference type="Google" id="ProtNLM"/>
    </source>
</evidence>
<protein>
    <recommendedName>
        <fullName evidence="2">DUF192 domain-containing protein</fullName>
    </recommendedName>
</protein>
<dbReference type="Pfam" id="PF02643">
    <property type="entry name" value="DUF192"/>
    <property type="match status" value="1"/>
</dbReference>
<dbReference type="EMBL" id="VSSQ01006902">
    <property type="protein sequence ID" value="MPM34201.1"/>
    <property type="molecule type" value="Genomic_DNA"/>
</dbReference>
<sequence length="114" mass="12003">MEVKNTTKKLLLADKARMADSFFGRLRGLLGTKTLALGEGLVIQPCSSIHTIGMAYNIDVLFIDKNDCIAKIAADIGPGRMAACSGSAYVIELPGGTAARTNTSVGDMIRLSAK</sequence>
<gene>
    <name evidence="1" type="ORF">SDC9_80783</name>
</gene>
<dbReference type="InterPro" id="IPR038695">
    <property type="entry name" value="Saro_0823-like_sf"/>
</dbReference>
<proteinExistence type="predicted"/>
<comment type="caution">
    <text evidence="1">The sequence shown here is derived from an EMBL/GenBank/DDBJ whole genome shotgun (WGS) entry which is preliminary data.</text>
</comment>
<dbReference type="InterPro" id="IPR003795">
    <property type="entry name" value="DUF192"/>
</dbReference>
<reference evidence="1" key="1">
    <citation type="submission" date="2019-08" db="EMBL/GenBank/DDBJ databases">
        <authorList>
            <person name="Kucharzyk K."/>
            <person name="Murdoch R.W."/>
            <person name="Higgins S."/>
            <person name="Loffler F."/>
        </authorList>
    </citation>
    <scope>NUCLEOTIDE SEQUENCE</scope>
</reference>
<organism evidence="1">
    <name type="scientific">bioreactor metagenome</name>
    <dbReference type="NCBI Taxonomy" id="1076179"/>
    <lineage>
        <taxon>unclassified sequences</taxon>
        <taxon>metagenomes</taxon>
        <taxon>ecological metagenomes</taxon>
    </lineage>
</organism>